<evidence type="ECO:0000313" key="4">
    <source>
        <dbReference type="EMBL" id="GAA5080763.1"/>
    </source>
</evidence>
<dbReference type="EMBL" id="BAABKY010000004">
    <property type="protein sequence ID" value="GAA5080763.1"/>
    <property type="molecule type" value="Genomic_DNA"/>
</dbReference>
<accession>A0ABP9LL42</accession>
<dbReference type="InterPro" id="IPR001310">
    <property type="entry name" value="Histidine_triad_HIT"/>
</dbReference>
<dbReference type="Gene3D" id="3.30.428.10">
    <property type="entry name" value="HIT-like"/>
    <property type="match status" value="1"/>
</dbReference>
<dbReference type="SUPFAM" id="SSF54197">
    <property type="entry name" value="HIT-like"/>
    <property type="match status" value="1"/>
</dbReference>
<protein>
    <recommendedName>
        <fullName evidence="3">HIT domain-containing protein</fullName>
    </recommendedName>
</protein>
<dbReference type="Pfam" id="PF01230">
    <property type="entry name" value="HIT"/>
    <property type="match status" value="1"/>
</dbReference>
<gene>
    <name evidence="4" type="ORF">GCM10025759_30410</name>
</gene>
<evidence type="ECO:0000256" key="2">
    <source>
        <dbReference type="SAM" id="MobiDB-lite"/>
    </source>
</evidence>
<dbReference type="Proteomes" id="UP001501083">
    <property type="component" value="Unassembled WGS sequence"/>
</dbReference>
<feature type="domain" description="HIT" evidence="3">
    <location>
        <begin position="11"/>
        <end position="119"/>
    </location>
</feature>
<dbReference type="RefSeq" id="WP_158982288.1">
    <property type="nucleotide sequence ID" value="NZ_BAABKY010000004.1"/>
</dbReference>
<evidence type="ECO:0000259" key="3">
    <source>
        <dbReference type="PROSITE" id="PS51084"/>
    </source>
</evidence>
<name>A0ABP9LL42_9GAMM</name>
<dbReference type="InterPro" id="IPR011146">
    <property type="entry name" value="HIT-like"/>
</dbReference>
<evidence type="ECO:0000256" key="1">
    <source>
        <dbReference type="PROSITE-ProRule" id="PRU00464"/>
    </source>
</evidence>
<proteinExistence type="predicted"/>
<keyword evidence="5" id="KW-1185">Reference proteome</keyword>
<dbReference type="PANTHER" id="PTHR46648:SF1">
    <property type="entry name" value="ADENOSINE 5'-MONOPHOSPHORAMIDASE HNT1"/>
    <property type="match status" value="1"/>
</dbReference>
<reference evidence="5" key="1">
    <citation type="journal article" date="2019" name="Int. J. Syst. Evol. Microbiol.">
        <title>The Global Catalogue of Microorganisms (GCM) 10K type strain sequencing project: providing services to taxonomists for standard genome sequencing and annotation.</title>
        <authorList>
            <consortium name="The Broad Institute Genomics Platform"/>
            <consortium name="The Broad Institute Genome Sequencing Center for Infectious Disease"/>
            <person name="Wu L."/>
            <person name="Ma J."/>
        </authorList>
    </citation>
    <scope>NUCLEOTIDE SEQUENCE [LARGE SCALE GENOMIC DNA]</scope>
    <source>
        <strain evidence="5">JCM 19212</strain>
    </source>
</reference>
<dbReference type="PROSITE" id="PS51084">
    <property type="entry name" value="HIT_2"/>
    <property type="match status" value="1"/>
</dbReference>
<comment type="caution">
    <text evidence="4">The sequence shown here is derived from an EMBL/GenBank/DDBJ whole genome shotgun (WGS) entry which is preliminary data.</text>
</comment>
<sequence>MIELPIRDPCDLCETAGREDRWAIIDESEHTLTIINPWQFEVGQCCVITRRHVATLLDLSDHECEAVMLSARRVAQALVRSYRPLGILTFQNNGVYSGQETPHFHFHVVPRQKGSDWGIGPPQLATFDGAGRQRGTSHDSGGDAQRRERVQVSTSQLAETVRLIRSNLPD</sequence>
<evidence type="ECO:0000313" key="5">
    <source>
        <dbReference type="Proteomes" id="UP001501083"/>
    </source>
</evidence>
<dbReference type="InterPro" id="IPR036265">
    <property type="entry name" value="HIT-like_sf"/>
</dbReference>
<dbReference type="PANTHER" id="PTHR46648">
    <property type="entry name" value="HIT FAMILY PROTEIN 1"/>
    <property type="match status" value="1"/>
</dbReference>
<feature type="short sequence motif" description="Histidine triad motif" evidence="1">
    <location>
        <begin position="103"/>
        <end position="107"/>
    </location>
</feature>
<organism evidence="4 5">
    <name type="scientific">Lysobacter panacisoli</name>
    <dbReference type="NCBI Taxonomy" id="1255263"/>
    <lineage>
        <taxon>Bacteria</taxon>
        <taxon>Pseudomonadati</taxon>
        <taxon>Pseudomonadota</taxon>
        <taxon>Gammaproteobacteria</taxon>
        <taxon>Lysobacterales</taxon>
        <taxon>Lysobacteraceae</taxon>
        <taxon>Lysobacter</taxon>
    </lineage>
</organism>
<feature type="region of interest" description="Disordered" evidence="2">
    <location>
        <begin position="120"/>
        <end position="152"/>
    </location>
</feature>
<feature type="compositionally biased region" description="Basic and acidic residues" evidence="2">
    <location>
        <begin position="136"/>
        <end position="150"/>
    </location>
</feature>